<organism evidence="1 2">
    <name type="scientific">Modicisalibacter tunisiensis</name>
    <dbReference type="NCBI Taxonomy" id="390637"/>
    <lineage>
        <taxon>Bacteria</taxon>
        <taxon>Pseudomonadati</taxon>
        <taxon>Pseudomonadota</taxon>
        <taxon>Gammaproteobacteria</taxon>
        <taxon>Oceanospirillales</taxon>
        <taxon>Halomonadaceae</taxon>
        <taxon>Modicisalibacter</taxon>
    </lineage>
</organism>
<dbReference type="InterPro" id="IPR052572">
    <property type="entry name" value="UPF0153_domain"/>
</dbReference>
<evidence type="ECO:0000313" key="2">
    <source>
        <dbReference type="Proteomes" id="UP001319883"/>
    </source>
</evidence>
<dbReference type="RefSeq" id="WP_224415063.1">
    <property type="nucleotide sequence ID" value="NZ_JAGXFC010000001.1"/>
</dbReference>
<accession>A0ABS7X1F8</accession>
<comment type="caution">
    <text evidence="1">The sequence shown here is derived from an EMBL/GenBank/DDBJ whole genome shotgun (WGS) entry which is preliminary data.</text>
</comment>
<dbReference type="PANTHER" id="PTHR36931">
    <property type="entry name" value="UPF0153 PROTEIN YEIW"/>
    <property type="match status" value="1"/>
</dbReference>
<gene>
    <name evidence="1" type="ORF">KGQ91_11295</name>
</gene>
<keyword evidence="2" id="KW-1185">Reference proteome</keyword>
<name>A0ABS7X1F8_9GAMM</name>
<evidence type="ECO:0000313" key="1">
    <source>
        <dbReference type="EMBL" id="MBZ9568253.1"/>
    </source>
</evidence>
<dbReference type="Proteomes" id="UP001319883">
    <property type="component" value="Unassembled WGS sequence"/>
</dbReference>
<sequence length="98" mass="10539">MSRSTVTTPGEQAERSTGCRPGCGACCIAPSISSPIPGMPDGKPAGVRCVQLDEHNLCRLFGDPRRPAVCRDFTFDVDVCGSDRRDALERITLLETLT</sequence>
<dbReference type="InterPro" id="IPR005358">
    <property type="entry name" value="Puta_zinc/iron-chelating_dom"/>
</dbReference>
<dbReference type="EMBL" id="JAGXFD010000001">
    <property type="protein sequence ID" value="MBZ9568253.1"/>
    <property type="molecule type" value="Genomic_DNA"/>
</dbReference>
<dbReference type="PANTHER" id="PTHR36931:SF1">
    <property type="entry name" value="UPF0153 PROTEIN YEIW"/>
    <property type="match status" value="1"/>
</dbReference>
<proteinExistence type="predicted"/>
<protein>
    <submittedName>
        <fullName evidence="1">YkgJ family cysteine cluster protein</fullName>
    </submittedName>
</protein>
<dbReference type="Pfam" id="PF03692">
    <property type="entry name" value="CxxCxxCC"/>
    <property type="match status" value="1"/>
</dbReference>
<reference evidence="1 2" key="1">
    <citation type="submission" date="2021-05" db="EMBL/GenBank/DDBJ databases">
        <title>Petroleum and Energy Research Collection (APPE): ex situ preservation of microbial diversity associated with the oil industry and exploitation of its biotechnological potential.</title>
        <authorList>
            <person name="Paixao C.T.M."/>
            <person name="Gomes M.B."/>
            <person name="Oliveira V.M."/>
        </authorList>
    </citation>
    <scope>NUCLEOTIDE SEQUENCE [LARGE SCALE GENOMIC DNA]</scope>
    <source>
        <strain evidence="1 2">LIT2</strain>
    </source>
</reference>